<evidence type="ECO:0000313" key="1">
    <source>
        <dbReference type="EMBL" id="GBM83406.1"/>
    </source>
</evidence>
<protein>
    <submittedName>
        <fullName evidence="1">Uncharacterized protein</fullName>
    </submittedName>
</protein>
<reference evidence="1 2" key="1">
    <citation type="journal article" date="2019" name="Sci. Rep.">
        <title>Orb-weaving spider Araneus ventricosus genome elucidates the spidroin gene catalogue.</title>
        <authorList>
            <person name="Kono N."/>
            <person name="Nakamura H."/>
            <person name="Ohtoshi R."/>
            <person name="Moran D.A.P."/>
            <person name="Shinohara A."/>
            <person name="Yoshida Y."/>
            <person name="Fujiwara M."/>
            <person name="Mori M."/>
            <person name="Tomita M."/>
            <person name="Arakawa K."/>
        </authorList>
    </citation>
    <scope>NUCLEOTIDE SEQUENCE [LARGE SCALE GENOMIC DNA]</scope>
</reference>
<gene>
    <name evidence="1" type="ORF">AVEN_242137_1</name>
</gene>
<keyword evidence="2" id="KW-1185">Reference proteome</keyword>
<name>A0A4Y2J2L5_ARAVE</name>
<comment type="caution">
    <text evidence="1">The sequence shown here is derived from an EMBL/GenBank/DDBJ whole genome shotgun (WGS) entry which is preliminary data.</text>
</comment>
<dbReference type="AlphaFoldDB" id="A0A4Y2J2L5"/>
<accession>A0A4Y2J2L5</accession>
<organism evidence="1 2">
    <name type="scientific">Araneus ventricosus</name>
    <name type="common">Orbweaver spider</name>
    <name type="synonym">Epeira ventricosa</name>
    <dbReference type="NCBI Taxonomy" id="182803"/>
    <lineage>
        <taxon>Eukaryota</taxon>
        <taxon>Metazoa</taxon>
        <taxon>Ecdysozoa</taxon>
        <taxon>Arthropoda</taxon>
        <taxon>Chelicerata</taxon>
        <taxon>Arachnida</taxon>
        <taxon>Araneae</taxon>
        <taxon>Araneomorphae</taxon>
        <taxon>Entelegynae</taxon>
        <taxon>Araneoidea</taxon>
        <taxon>Araneidae</taxon>
        <taxon>Araneus</taxon>
    </lineage>
</organism>
<evidence type="ECO:0000313" key="2">
    <source>
        <dbReference type="Proteomes" id="UP000499080"/>
    </source>
</evidence>
<sequence length="90" mass="10055">MNDLLAQSIFSSQRRAGRVDRVTGLGSGRWRVLIRGCVHTPLLLQFTMSLTPQACDKFDEWRLSRLRSLVSSLHSCRANLAALQSKIAAN</sequence>
<dbReference type="EMBL" id="BGPR01003076">
    <property type="protein sequence ID" value="GBM83406.1"/>
    <property type="molecule type" value="Genomic_DNA"/>
</dbReference>
<dbReference type="Proteomes" id="UP000499080">
    <property type="component" value="Unassembled WGS sequence"/>
</dbReference>
<proteinExistence type="predicted"/>